<evidence type="ECO:0000259" key="4">
    <source>
        <dbReference type="Pfam" id="PF00501"/>
    </source>
</evidence>
<evidence type="ECO:0000256" key="1">
    <source>
        <dbReference type="ARBA" id="ARBA00022598"/>
    </source>
</evidence>
<dbReference type="EC" id="6.1.1.13" evidence="6"/>
<dbReference type="InterPro" id="IPR044507">
    <property type="entry name" value="DltA-like"/>
</dbReference>
<dbReference type="NCBIfam" id="TIGR01733">
    <property type="entry name" value="AA-adenyl-dom"/>
    <property type="match status" value="1"/>
</dbReference>
<feature type="domain" description="AMP-binding enzyme C-terminal" evidence="5">
    <location>
        <begin position="428"/>
        <end position="506"/>
    </location>
</feature>
<dbReference type="PANTHER" id="PTHR45398:SF1">
    <property type="entry name" value="ENZYME, PUTATIVE (JCVI)-RELATED"/>
    <property type="match status" value="1"/>
</dbReference>
<dbReference type="InterPro" id="IPR000873">
    <property type="entry name" value="AMP-dep_synth/lig_dom"/>
</dbReference>
<evidence type="ECO:0000313" key="6">
    <source>
        <dbReference type="EMBL" id="MBC2575804.1"/>
    </source>
</evidence>
<keyword evidence="1 6" id="KW-0436">Ligase</keyword>
<dbReference type="Gene3D" id="3.30.300.30">
    <property type="match status" value="1"/>
</dbReference>
<dbReference type="Proteomes" id="UP000713904">
    <property type="component" value="Unassembled WGS sequence"/>
</dbReference>
<dbReference type="Gene3D" id="3.40.50.12780">
    <property type="entry name" value="N-terminal domain of ligase-like"/>
    <property type="match status" value="1"/>
</dbReference>
<reference evidence="6 7" key="1">
    <citation type="submission" date="2020-05" db="EMBL/GenBank/DDBJ databases">
        <title>Draft genome of xy-202 and genomic insight in genome of the genus Peptostreptococcus.</title>
        <authorList>
            <person name="Zhang Z."/>
        </authorList>
    </citation>
    <scope>NUCLEOTIDE SEQUENCE [LARGE SCALE GENOMIC DNA]</scope>
    <source>
        <strain evidence="6 7">DSM 27025</strain>
    </source>
</reference>
<accession>A0ABR6TK77</accession>
<dbReference type="NCBIfam" id="NF003417">
    <property type="entry name" value="PRK04813.1"/>
    <property type="match status" value="1"/>
</dbReference>
<protein>
    <submittedName>
        <fullName evidence="6">D-alanine--poly(Phosphoribitol) ligase subunit DltA</fullName>
        <ecNumber evidence="6">6.1.1.13</ecNumber>
    </submittedName>
</protein>
<evidence type="ECO:0000313" key="7">
    <source>
        <dbReference type="Proteomes" id="UP000713904"/>
    </source>
</evidence>
<gene>
    <name evidence="6" type="primary">dltA</name>
    <name evidence="6" type="ORF">HLB29_03800</name>
</gene>
<dbReference type="PROSITE" id="PS00455">
    <property type="entry name" value="AMP_BINDING"/>
    <property type="match status" value="1"/>
</dbReference>
<dbReference type="GO" id="GO:0016874">
    <property type="term" value="F:ligase activity"/>
    <property type="evidence" value="ECO:0007669"/>
    <property type="project" value="UniProtKB-KW"/>
</dbReference>
<dbReference type="InterPro" id="IPR025110">
    <property type="entry name" value="AMP-bd_C"/>
</dbReference>
<dbReference type="InterPro" id="IPR020845">
    <property type="entry name" value="AMP-binding_CS"/>
</dbReference>
<dbReference type="SUPFAM" id="SSF56801">
    <property type="entry name" value="Acetyl-CoA synthetase-like"/>
    <property type="match status" value="1"/>
</dbReference>
<proteinExistence type="predicted"/>
<dbReference type="Pfam" id="PF13193">
    <property type="entry name" value="AMP-binding_C"/>
    <property type="match status" value="1"/>
</dbReference>
<keyword evidence="7" id="KW-1185">Reference proteome</keyword>
<dbReference type="RefSeq" id="WP_185623829.1">
    <property type="nucleotide sequence ID" value="NZ_JABGBW010000002.1"/>
</dbReference>
<dbReference type="EMBL" id="JABGBW010000002">
    <property type="protein sequence ID" value="MBC2575804.1"/>
    <property type="molecule type" value="Genomic_DNA"/>
</dbReference>
<feature type="domain" description="AMP-dependent synthetase/ligase" evidence="4">
    <location>
        <begin position="13"/>
        <end position="370"/>
    </location>
</feature>
<dbReference type="Pfam" id="PF00501">
    <property type="entry name" value="AMP-binding"/>
    <property type="match status" value="1"/>
</dbReference>
<dbReference type="InterPro" id="IPR010071">
    <property type="entry name" value="AA_adenyl_dom"/>
</dbReference>
<dbReference type="PANTHER" id="PTHR45398">
    <property type="match status" value="1"/>
</dbReference>
<organism evidence="6 7">
    <name type="scientific">Peptostreptococcus canis</name>
    <dbReference type="NCBI Taxonomy" id="1159213"/>
    <lineage>
        <taxon>Bacteria</taxon>
        <taxon>Bacillati</taxon>
        <taxon>Bacillota</taxon>
        <taxon>Clostridia</taxon>
        <taxon>Peptostreptococcales</taxon>
        <taxon>Peptostreptococcaceae</taxon>
        <taxon>Peptostreptococcus</taxon>
    </lineage>
</organism>
<keyword evidence="2" id="KW-0547">Nucleotide-binding</keyword>
<keyword evidence="3" id="KW-0067">ATP-binding</keyword>
<sequence length="520" mass="59523">MINIVENIKKYAKDDNRLAIICEDRKLTYYEVDKFSDRFANYILENYNSKTPILIFGNKNVDIIPTMIGSLKTGRAYVPVDISSSFQRLVDIVELINPEIIVDFSGKNMFNNSEVKEYFRGIEIIDSDKIRNIFKSKELILNKEIKDIYVKNDENSYILFTSGTTGKPKGVQISAYNLDSFISWISPVLKIDGREKIVMDQPSYSFDLSVAGLYTSLAFGATLYSIPTDISYDFKRLFEKLKKSEMEVWISTPSYANMCLMDDSFNKEILPRLEVMLFIGEVLPIEVARKLKERFPDTRIINGYGPTEATVGISQIEIDDKLISKGKNFPVGIPMDNCRIEIVDKDLKPLPKGQIGEILITGPSVSKGYYKNDEANKKSFFCEDNCLENRTYRTGDLGLLSDDGNIYFFGRIDFQIKLNGYRIEIEDIENNLRKIEGVSSAAVIPVKKDGEVSYLRAVVSLKSKIDISKLKKTIELKKKLSDLVPKYMVPKYFDYIDEMPLNTNGKIDRKKLYSKFVEEM</sequence>
<dbReference type="CDD" id="cd05945">
    <property type="entry name" value="DltA"/>
    <property type="match status" value="1"/>
</dbReference>
<evidence type="ECO:0000256" key="2">
    <source>
        <dbReference type="ARBA" id="ARBA00022741"/>
    </source>
</evidence>
<dbReference type="InterPro" id="IPR042099">
    <property type="entry name" value="ANL_N_sf"/>
</dbReference>
<evidence type="ECO:0000259" key="5">
    <source>
        <dbReference type="Pfam" id="PF13193"/>
    </source>
</evidence>
<comment type="caution">
    <text evidence="6">The sequence shown here is derived from an EMBL/GenBank/DDBJ whole genome shotgun (WGS) entry which is preliminary data.</text>
</comment>
<evidence type="ECO:0000256" key="3">
    <source>
        <dbReference type="ARBA" id="ARBA00022840"/>
    </source>
</evidence>
<dbReference type="InterPro" id="IPR045851">
    <property type="entry name" value="AMP-bd_C_sf"/>
</dbReference>
<name>A0ABR6TK77_9FIRM</name>